<dbReference type="Proteomes" id="UP001209878">
    <property type="component" value="Unassembled WGS sequence"/>
</dbReference>
<name>A0AAD9K753_RIDPI</name>
<dbReference type="EMBL" id="JAODUO010001334">
    <property type="protein sequence ID" value="KAK2166129.1"/>
    <property type="molecule type" value="Genomic_DNA"/>
</dbReference>
<evidence type="ECO:0000313" key="5">
    <source>
        <dbReference type="EMBL" id="KAK2166129.1"/>
    </source>
</evidence>
<comment type="caution">
    <text evidence="5">The sequence shown here is derived from an EMBL/GenBank/DDBJ whole genome shotgun (WGS) entry which is preliminary data.</text>
</comment>
<dbReference type="GO" id="GO:0016020">
    <property type="term" value="C:membrane"/>
    <property type="evidence" value="ECO:0007669"/>
    <property type="project" value="UniProtKB-SubCell"/>
</dbReference>
<proteinExistence type="predicted"/>
<evidence type="ECO:0000256" key="1">
    <source>
        <dbReference type="ARBA" id="ARBA00004141"/>
    </source>
</evidence>
<comment type="subcellular location">
    <subcellularLocation>
        <location evidence="1">Membrane</location>
        <topology evidence="1">Multi-pass membrane protein</topology>
    </subcellularLocation>
</comment>
<keyword evidence="3 4" id="KW-0472">Membrane</keyword>
<dbReference type="GO" id="GO:0004100">
    <property type="term" value="F:chitin synthase activity"/>
    <property type="evidence" value="ECO:0007669"/>
    <property type="project" value="InterPro"/>
</dbReference>
<evidence type="ECO:0000256" key="2">
    <source>
        <dbReference type="ARBA" id="ARBA00022692"/>
    </source>
</evidence>
<organism evidence="5 6">
    <name type="scientific">Ridgeia piscesae</name>
    <name type="common">Tubeworm</name>
    <dbReference type="NCBI Taxonomy" id="27915"/>
    <lineage>
        <taxon>Eukaryota</taxon>
        <taxon>Metazoa</taxon>
        <taxon>Spiralia</taxon>
        <taxon>Lophotrochozoa</taxon>
        <taxon>Annelida</taxon>
        <taxon>Polychaeta</taxon>
        <taxon>Sedentaria</taxon>
        <taxon>Canalipalpata</taxon>
        <taxon>Sabellida</taxon>
        <taxon>Siboglinidae</taxon>
        <taxon>Ridgeia</taxon>
    </lineage>
</organism>
<accession>A0AAD9K753</accession>
<dbReference type="GO" id="GO:0071944">
    <property type="term" value="C:cell periphery"/>
    <property type="evidence" value="ECO:0007669"/>
    <property type="project" value="TreeGrafter"/>
</dbReference>
<protein>
    <submittedName>
        <fullName evidence="5">Uncharacterized protein</fullName>
    </submittedName>
</protein>
<dbReference type="InterPro" id="IPR004835">
    <property type="entry name" value="Chitin_synth"/>
</dbReference>
<evidence type="ECO:0000313" key="6">
    <source>
        <dbReference type="Proteomes" id="UP001209878"/>
    </source>
</evidence>
<keyword evidence="2 4" id="KW-0812">Transmembrane</keyword>
<feature type="transmembrane region" description="Helical" evidence="4">
    <location>
        <begin position="115"/>
        <end position="136"/>
    </location>
</feature>
<evidence type="ECO:0000256" key="3">
    <source>
        <dbReference type="ARBA" id="ARBA00023136"/>
    </source>
</evidence>
<gene>
    <name evidence="5" type="ORF">NP493_1327g00044</name>
</gene>
<feature type="transmembrane region" description="Helical" evidence="4">
    <location>
        <begin position="68"/>
        <end position="89"/>
    </location>
</feature>
<dbReference type="PANTHER" id="PTHR22914">
    <property type="entry name" value="CHITIN SYNTHASE"/>
    <property type="match status" value="1"/>
</dbReference>
<keyword evidence="6" id="KW-1185">Reference proteome</keyword>
<evidence type="ECO:0000256" key="4">
    <source>
        <dbReference type="SAM" id="Phobius"/>
    </source>
</evidence>
<dbReference type="GO" id="GO:0006031">
    <property type="term" value="P:chitin biosynthetic process"/>
    <property type="evidence" value="ECO:0007669"/>
    <property type="project" value="TreeGrafter"/>
</dbReference>
<dbReference type="PANTHER" id="PTHR22914:SF42">
    <property type="entry name" value="CHITIN SYNTHASE"/>
    <property type="match status" value="1"/>
</dbReference>
<keyword evidence="4" id="KW-1133">Transmembrane helix</keyword>
<dbReference type="AlphaFoldDB" id="A0AAD9K753"/>
<sequence length="283" mass="32995">MARIQRDDLVNPHWLTDPQLGRGPVRYLDANETRFWQKLIDKYLSPIDDDKEHQAKIIADLKTLRNNAAFIFFMLNFIWLFVIVLLQIVQDQLKDTLYIRVQKQGSNEEMQFEPLSVAFLVFFALILLIQFISMLFHRYGTFLHILASSSLRCCRRKKYSPVGVHDIVETVKLMQQIKGMCDEDDDDPEPDYDVLGDDLDDMNPDIVSCGAESSRRRKGNSYTSKTLRGAFVKRYNALSKRSSNNKPKNQRPAVHHVFNNVSYEGLNIYMFLLNSRWSYICLV</sequence>
<reference evidence="5" key="1">
    <citation type="journal article" date="2023" name="Mol. Biol. Evol.">
        <title>Third-Generation Sequencing Reveals the Adaptive Role of the Epigenome in Three Deep-Sea Polychaetes.</title>
        <authorList>
            <person name="Perez M."/>
            <person name="Aroh O."/>
            <person name="Sun Y."/>
            <person name="Lan Y."/>
            <person name="Juniper S.K."/>
            <person name="Young C.R."/>
            <person name="Angers B."/>
            <person name="Qian P.Y."/>
        </authorList>
    </citation>
    <scope>NUCLEOTIDE SEQUENCE</scope>
    <source>
        <strain evidence="5">R07B-5</strain>
    </source>
</reference>